<dbReference type="AlphaFoldDB" id="A0A4S8KLR3"/>
<evidence type="ECO:0000313" key="3">
    <source>
        <dbReference type="Proteomes" id="UP000297245"/>
    </source>
</evidence>
<proteinExistence type="predicted"/>
<evidence type="ECO:0000313" key="2">
    <source>
        <dbReference type="EMBL" id="THU76462.1"/>
    </source>
</evidence>
<accession>A0A4S8KLR3</accession>
<organism evidence="2 3">
    <name type="scientific">Dendrothele bispora (strain CBS 962.96)</name>
    <dbReference type="NCBI Taxonomy" id="1314807"/>
    <lineage>
        <taxon>Eukaryota</taxon>
        <taxon>Fungi</taxon>
        <taxon>Dikarya</taxon>
        <taxon>Basidiomycota</taxon>
        <taxon>Agaricomycotina</taxon>
        <taxon>Agaricomycetes</taxon>
        <taxon>Agaricomycetidae</taxon>
        <taxon>Agaricales</taxon>
        <taxon>Agaricales incertae sedis</taxon>
        <taxon>Dendrothele</taxon>
    </lineage>
</organism>
<protein>
    <submittedName>
        <fullName evidence="2">Uncharacterized protein</fullName>
    </submittedName>
</protein>
<dbReference type="EMBL" id="ML180907">
    <property type="protein sequence ID" value="THU76462.1"/>
    <property type="molecule type" value="Genomic_DNA"/>
</dbReference>
<feature type="region of interest" description="Disordered" evidence="1">
    <location>
        <begin position="28"/>
        <end position="71"/>
    </location>
</feature>
<feature type="compositionally biased region" description="Low complexity" evidence="1">
    <location>
        <begin position="55"/>
        <end position="71"/>
    </location>
</feature>
<sequence>MKPINYKNLLQLLQNEQHAILAPQPLHRGVLLPPPLAPTPPPTPVLPSPPPQTHPPQTVQVKEQSSSSQKC</sequence>
<evidence type="ECO:0000256" key="1">
    <source>
        <dbReference type="SAM" id="MobiDB-lite"/>
    </source>
</evidence>
<gene>
    <name evidence="2" type="ORF">K435DRAFT_879192</name>
</gene>
<reference evidence="2 3" key="1">
    <citation type="journal article" date="2019" name="Nat. Ecol. Evol.">
        <title>Megaphylogeny resolves global patterns of mushroom evolution.</title>
        <authorList>
            <person name="Varga T."/>
            <person name="Krizsan K."/>
            <person name="Foldi C."/>
            <person name="Dima B."/>
            <person name="Sanchez-Garcia M."/>
            <person name="Sanchez-Ramirez S."/>
            <person name="Szollosi G.J."/>
            <person name="Szarkandi J.G."/>
            <person name="Papp V."/>
            <person name="Albert L."/>
            <person name="Andreopoulos W."/>
            <person name="Angelini C."/>
            <person name="Antonin V."/>
            <person name="Barry K.W."/>
            <person name="Bougher N.L."/>
            <person name="Buchanan P."/>
            <person name="Buyck B."/>
            <person name="Bense V."/>
            <person name="Catcheside P."/>
            <person name="Chovatia M."/>
            <person name="Cooper J."/>
            <person name="Damon W."/>
            <person name="Desjardin D."/>
            <person name="Finy P."/>
            <person name="Geml J."/>
            <person name="Haridas S."/>
            <person name="Hughes K."/>
            <person name="Justo A."/>
            <person name="Karasinski D."/>
            <person name="Kautmanova I."/>
            <person name="Kiss B."/>
            <person name="Kocsube S."/>
            <person name="Kotiranta H."/>
            <person name="LaButti K.M."/>
            <person name="Lechner B.E."/>
            <person name="Liimatainen K."/>
            <person name="Lipzen A."/>
            <person name="Lukacs Z."/>
            <person name="Mihaltcheva S."/>
            <person name="Morgado L.N."/>
            <person name="Niskanen T."/>
            <person name="Noordeloos M.E."/>
            <person name="Ohm R.A."/>
            <person name="Ortiz-Santana B."/>
            <person name="Ovrebo C."/>
            <person name="Racz N."/>
            <person name="Riley R."/>
            <person name="Savchenko A."/>
            <person name="Shiryaev A."/>
            <person name="Soop K."/>
            <person name="Spirin V."/>
            <person name="Szebenyi C."/>
            <person name="Tomsovsky M."/>
            <person name="Tulloss R.E."/>
            <person name="Uehling J."/>
            <person name="Grigoriev I.V."/>
            <person name="Vagvolgyi C."/>
            <person name="Papp T."/>
            <person name="Martin F.M."/>
            <person name="Miettinen O."/>
            <person name="Hibbett D.S."/>
            <person name="Nagy L.G."/>
        </authorList>
    </citation>
    <scope>NUCLEOTIDE SEQUENCE [LARGE SCALE GENOMIC DNA]</scope>
    <source>
        <strain evidence="2 3">CBS 962.96</strain>
    </source>
</reference>
<dbReference type="Proteomes" id="UP000297245">
    <property type="component" value="Unassembled WGS sequence"/>
</dbReference>
<feature type="compositionally biased region" description="Pro residues" evidence="1">
    <location>
        <begin position="32"/>
        <end position="54"/>
    </location>
</feature>
<name>A0A4S8KLR3_DENBC</name>
<keyword evidence="3" id="KW-1185">Reference proteome</keyword>